<accession>A0A067MTB9</accession>
<proteinExistence type="predicted"/>
<dbReference type="AlphaFoldDB" id="A0A067MTB9"/>
<evidence type="ECO:0000313" key="3">
    <source>
        <dbReference type="Proteomes" id="UP000027195"/>
    </source>
</evidence>
<organism evidence="2 3">
    <name type="scientific">Botryobasidium botryosum (strain FD-172 SS1)</name>
    <dbReference type="NCBI Taxonomy" id="930990"/>
    <lineage>
        <taxon>Eukaryota</taxon>
        <taxon>Fungi</taxon>
        <taxon>Dikarya</taxon>
        <taxon>Basidiomycota</taxon>
        <taxon>Agaricomycotina</taxon>
        <taxon>Agaricomycetes</taxon>
        <taxon>Cantharellales</taxon>
        <taxon>Botryobasidiaceae</taxon>
        <taxon>Botryobasidium</taxon>
    </lineage>
</organism>
<dbReference type="EMBL" id="KL198020">
    <property type="protein sequence ID" value="KDQ18814.1"/>
    <property type="molecule type" value="Genomic_DNA"/>
</dbReference>
<gene>
    <name evidence="2" type="ORF">BOTBODRAFT_103342</name>
</gene>
<evidence type="ECO:0000259" key="1">
    <source>
        <dbReference type="Pfam" id="PF14214"/>
    </source>
</evidence>
<dbReference type="Proteomes" id="UP000027195">
    <property type="component" value="Unassembled WGS sequence"/>
</dbReference>
<evidence type="ECO:0000313" key="2">
    <source>
        <dbReference type="EMBL" id="KDQ18814.1"/>
    </source>
</evidence>
<feature type="domain" description="Helitron helicase-like" evidence="1">
    <location>
        <begin position="5"/>
        <end position="109"/>
    </location>
</feature>
<dbReference type="InParanoid" id="A0A067MTB9"/>
<dbReference type="Pfam" id="PF14214">
    <property type="entry name" value="Helitron_like_N"/>
    <property type="match status" value="1"/>
</dbReference>
<dbReference type="HOGENOM" id="CLU_080483_4_0_1"/>
<keyword evidence="3" id="KW-1185">Reference proteome</keyword>
<dbReference type="OrthoDB" id="432234at2759"/>
<name>A0A067MTB9_BOTB1</name>
<protein>
    <recommendedName>
        <fullName evidence="1">Helitron helicase-like domain-containing protein</fullName>
    </recommendedName>
</protein>
<reference evidence="3" key="1">
    <citation type="journal article" date="2014" name="Proc. Natl. Acad. Sci. U.S.A.">
        <title>Extensive sampling of basidiomycete genomes demonstrates inadequacy of the white-rot/brown-rot paradigm for wood decay fungi.</title>
        <authorList>
            <person name="Riley R."/>
            <person name="Salamov A.A."/>
            <person name="Brown D.W."/>
            <person name="Nagy L.G."/>
            <person name="Floudas D."/>
            <person name="Held B.W."/>
            <person name="Levasseur A."/>
            <person name="Lombard V."/>
            <person name="Morin E."/>
            <person name="Otillar R."/>
            <person name="Lindquist E.A."/>
            <person name="Sun H."/>
            <person name="LaButti K.M."/>
            <person name="Schmutz J."/>
            <person name="Jabbour D."/>
            <person name="Luo H."/>
            <person name="Baker S.E."/>
            <person name="Pisabarro A.G."/>
            <person name="Walton J.D."/>
            <person name="Blanchette R.A."/>
            <person name="Henrissat B."/>
            <person name="Martin F."/>
            <person name="Cullen D."/>
            <person name="Hibbett D.S."/>
            <person name="Grigoriev I.V."/>
        </authorList>
    </citation>
    <scope>NUCLEOTIDE SEQUENCE [LARGE SCALE GENOMIC DNA]</scope>
    <source>
        <strain evidence="3">FD-172 SS1</strain>
    </source>
</reference>
<sequence length="109" mass="12024">MSSEEERKATKLMNEVKLVTSHVPGSAAAKVTMRNEIRGMFITEGIPSFFVTINPADVYNPVLNVVAGADIDVDNLCPHDISYDAQTKLVASNPVVPAKFFNLWIKKFI</sequence>
<dbReference type="STRING" id="930990.A0A067MTB9"/>
<feature type="non-terminal residue" evidence="2">
    <location>
        <position position="109"/>
    </location>
</feature>
<dbReference type="InterPro" id="IPR025476">
    <property type="entry name" value="Helitron_helicase-like"/>
</dbReference>